<name>A0ABU2BSU5_9ACTN</name>
<proteinExistence type="predicted"/>
<feature type="transmembrane region" description="Helical" evidence="6">
    <location>
        <begin position="136"/>
        <end position="158"/>
    </location>
</feature>
<feature type="transmembrane region" description="Helical" evidence="6">
    <location>
        <begin position="77"/>
        <end position="98"/>
    </location>
</feature>
<evidence type="ECO:0000256" key="1">
    <source>
        <dbReference type="ARBA" id="ARBA00004141"/>
    </source>
</evidence>
<feature type="transmembrane region" description="Helical" evidence="6">
    <location>
        <begin position="232"/>
        <end position="250"/>
    </location>
</feature>
<dbReference type="Pfam" id="PF01578">
    <property type="entry name" value="Cytochrom_C_asm"/>
    <property type="match status" value="1"/>
</dbReference>
<keyword evidence="9" id="KW-1185">Reference proteome</keyword>
<feature type="transmembrane region" description="Helical" evidence="6">
    <location>
        <begin position="110"/>
        <end position="129"/>
    </location>
</feature>
<evidence type="ECO:0000256" key="6">
    <source>
        <dbReference type="SAM" id="Phobius"/>
    </source>
</evidence>
<dbReference type="NCBIfam" id="TIGR03144">
    <property type="entry name" value="cytochr_II_ccsB"/>
    <property type="match status" value="1"/>
</dbReference>
<keyword evidence="5 6" id="KW-0472">Membrane</keyword>
<evidence type="ECO:0000256" key="2">
    <source>
        <dbReference type="ARBA" id="ARBA00022692"/>
    </source>
</evidence>
<feature type="transmembrane region" description="Helical" evidence="6">
    <location>
        <begin position="265"/>
        <end position="284"/>
    </location>
</feature>
<dbReference type="RefSeq" id="WP_310300059.1">
    <property type="nucleotide sequence ID" value="NZ_BAAAPS010000001.1"/>
</dbReference>
<keyword evidence="4 6" id="KW-1133">Transmembrane helix</keyword>
<feature type="transmembrane region" description="Helical" evidence="6">
    <location>
        <begin position="12"/>
        <end position="33"/>
    </location>
</feature>
<gene>
    <name evidence="8" type="ORF">J2S63_001258</name>
</gene>
<dbReference type="InterPro" id="IPR002541">
    <property type="entry name" value="Cyt_c_assembly"/>
</dbReference>
<evidence type="ECO:0000256" key="4">
    <source>
        <dbReference type="ARBA" id="ARBA00022989"/>
    </source>
</evidence>
<dbReference type="EMBL" id="JAVDYG010000001">
    <property type="protein sequence ID" value="MDR7361705.1"/>
    <property type="molecule type" value="Genomic_DNA"/>
</dbReference>
<evidence type="ECO:0000256" key="3">
    <source>
        <dbReference type="ARBA" id="ARBA00022748"/>
    </source>
</evidence>
<accession>A0ABU2BSU5</accession>
<feature type="transmembrane region" description="Helical" evidence="6">
    <location>
        <begin position="291"/>
        <end position="313"/>
    </location>
</feature>
<dbReference type="PANTHER" id="PTHR30071">
    <property type="entry name" value="HEME EXPORTER PROTEIN C"/>
    <property type="match status" value="1"/>
</dbReference>
<dbReference type="InterPro" id="IPR045062">
    <property type="entry name" value="Cyt_c_biogenesis_CcsA/CcmC"/>
</dbReference>
<comment type="subcellular location">
    <subcellularLocation>
        <location evidence="1">Membrane</location>
        <topology evidence="1">Multi-pass membrane protein</topology>
    </subcellularLocation>
</comment>
<evidence type="ECO:0000256" key="5">
    <source>
        <dbReference type="ARBA" id="ARBA00023136"/>
    </source>
</evidence>
<dbReference type="InterPro" id="IPR017562">
    <property type="entry name" value="Cyt_c_biogenesis_CcsA"/>
</dbReference>
<protein>
    <submittedName>
        <fullName evidence="8">Cytochrome c-type biogenesis protein CcsB</fullName>
    </submittedName>
</protein>
<reference evidence="8 9" key="1">
    <citation type="submission" date="2023-07" db="EMBL/GenBank/DDBJ databases">
        <title>Sequencing the genomes of 1000 actinobacteria strains.</title>
        <authorList>
            <person name="Klenk H.-P."/>
        </authorList>
    </citation>
    <scope>NUCLEOTIDE SEQUENCE [LARGE SCALE GENOMIC DNA]</scope>
    <source>
        <strain evidence="8 9">DSM 19426</strain>
    </source>
</reference>
<evidence type="ECO:0000259" key="7">
    <source>
        <dbReference type="Pfam" id="PF01578"/>
    </source>
</evidence>
<dbReference type="Proteomes" id="UP001183648">
    <property type="component" value="Unassembled WGS sequence"/>
</dbReference>
<evidence type="ECO:0000313" key="9">
    <source>
        <dbReference type="Proteomes" id="UP001183648"/>
    </source>
</evidence>
<feature type="transmembrane region" description="Helical" evidence="6">
    <location>
        <begin position="170"/>
        <end position="198"/>
    </location>
</feature>
<organism evidence="8 9">
    <name type="scientific">Nocardioides marmoribigeumensis</name>
    <dbReference type="NCBI Taxonomy" id="433649"/>
    <lineage>
        <taxon>Bacteria</taxon>
        <taxon>Bacillati</taxon>
        <taxon>Actinomycetota</taxon>
        <taxon>Actinomycetes</taxon>
        <taxon>Propionibacteriales</taxon>
        <taxon>Nocardioidaceae</taxon>
        <taxon>Nocardioides</taxon>
    </lineage>
</organism>
<keyword evidence="3" id="KW-0201">Cytochrome c-type biogenesis</keyword>
<evidence type="ECO:0000313" key="8">
    <source>
        <dbReference type="EMBL" id="MDR7361705.1"/>
    </source>
</evidence>
<feature type="domain" description="Cytochrome c assembly protein" evidence="7">
    <location>
        <begin position="107"/>
        <end position="311"/>
    </location>
</feature>
<sequence>MSIEDFAQLSDRAIMFASFVYAGALLAHVAEWARSMSRPAAVRRERVAVGAPGPAEAAPSAEALERWELKIESSARIGVALTVVGALLHLVGVVARSFATDPVRVPWGNMYEFTVTGTLVVVIGYLALLRRLDLRWLGLFLTAFVVVTLMAANLLLITSAGPLVPALHSYWLVIHVGAAMVSSGAFALGALASLVFLLKARGEERPGSRLARISRLFPAGDALDRFAYRVHAVGFPLWTFAVLIAGPIWAEYAWGSYWNWDPKEVWAFITWVCYAAYLHARATAGWKGKAAAMLALIGFASLLFNFVGINFFFGGGSMHSYAG</sequence>
<comment type="caution">
    <text evidence="8">The sequence shown here is derived from an EMBL/GenBank/DDBJ whole genome shotgun (WGS) entry which is preliminary data.</text>
</comment>
<keyword evidence="2 6" id="KW-0812">Transmembrane</keyword>
<dbReference type="PANTHER" id="PTHR30071:SF1">
    <property type="entry name" value="CYTOCHROME B_B6 PROTEIN-RELATED"/>
    <property type="match status" value="1"/>
</dbReference>